<evidence type="ECO:0000313" key="1">
    <source>
        <dbReference type="EMBL" id="OPL22093.1"/>
    </source>
</evidence>
<organism evidence="1 2">
    <name type="scientific">Mytilus galloprovincialis</name>
    <name type="common">Mediterranean mussel</name>
    <dbReference type="NCBI Taxonomy" id="29158"/>
    <lineage>
        <taxon>Eukaryota</taxon>
        <taxon>Metazoa</taxon>
        <taxon>Spiralia</taxon>
        <taxon>Lophotrochozoa</taxon>
        <taxon>Mollusca</taxon>
        <taxon>Bivalvia</taxon>
        <taxon>Autobranchia</taxon>
        <taxon>Pteriomorphia</taxon>
        <taxon>Mytilida</taxon>
        <taxon>Mytiloidea</taxon>
        <taxon>Mytilidae</taxon>
        <taxon>Mytilinae</taxon>
        <taxon>Mytilus</taxon>
    </lineage>
</organism>
<name>A0A3L5TRL3_MYTGA</name>
<accession>A0A3L5TRL3</accession>
<feature type="non-terminal residue" evidence="1">
    <location>
        <position position="1"/>
    </location>
</feature>
<protein>
    <submittedName>
        <fullName evidence="1">Uncharacterized protein</fullName>
    </submittedName>
</protein>
<feature type="non-terminal residue" evidence="1">
    <location>
        <position position="415"/>
    </location>
</feature>
<gene>
    <name evidence="1" type="ORF">AM593_09641</name>
</gene>
<dbReference type="AlphaFoldDB" id="A0A3L5TRL3"/>
<proteinExistence type="predicted"/>
<sequence length="415" mass="47504">MIRSASLNGSDKQEIKVYDYQNYRYSMNGIAVYNDYLYYTSSWSGRYVNQVDRSGSNFARSAMVHDSINDVKVYNGRVKKDPCVTYKRLDNAEKRSTGFFADWTSEESISDEILVEGWYRIYSDNGDDMPTTQLPRTKYCGTMNPFWLNGSGPVHCPPTNFPTASVSVEVEALLTEGEIIPIPILEPKPSLIPIFKCEFDDQSNGTYAYDVYWLICGNVIKNNKNLLFKDIANAIVLKETDWHDKYKMNMEVKCAIRMRNSRGSTPGPYLYSSIFRAGFYPDTTYYTVTEGESFNITFTSTVPVGCISSHPDFRSHCDLNFYISRPNNGESTCINNVIKRDIVFRTQFCGIRVGNLDWMEKKTVQVYGYNDGMYNVNNRYAYIRVSTSSANIATPNNIWRDVQISQITGWGNRNL</sequence>
<reference evidence="1 2" key="1">
    <citation type="journal article" date="2016" name="PLoS ONE">
        <title>A First Insight into the Genome of the Filter-Feeder Mussel Mytilus galloprovincialis.</title>
        <authorList>
            <person name="Murgarella M."/>
            <person name="Puiu D."/>
            <person name="Novoa B."/>
            <person name="Figueras A."/>
            <person name="Posada D."/>
            <person name="Canchaya C."/>
        </authorList>
    </citation>
    <scope>NUCLEOTIDE SEQUENCE [LARGE SCALE GENOMIC DNA]</scope>
    <source>
        <tissue evidence="1">Muscle</tissue>
    </source>
</reference>
<comment type="caution">
    <text evidence="1">The sequence shown here is derived from an EMBL/GenBank/DDBJ whole genome shotgun (WGS) entry which is preliminary data.</text>
</comment>
<dbReference type="EMBL" id="KV588584">
    <property type="protein sequence ID" value="OPL22093.1"/>
    <property type="molecule type" value="Genomic_DNA"/>
</dbReference>
<dbReference type="Proteomes" id="UP000266721">
    <property type="component" value="Unassembled WGS sequence"/>
</dbReference>
<keyword evidence="2" id="KW-1185">Reference proteome</keyword>
<evidence type="ECO:0000313" key="2">
    <source>
        <dbReference type="Proteomes" id="UP000266721"/>
    </source>
</evidence>